<dbReference type="Gene3D" id="3.40.50.300">
    <property type="entry name" value="P-loop containing nucleotide triphosphate hydrolases"/>
    <property type="match status" value="2"/>
</dbReference>
<dbReference type="GO" id="GO:0005829">
    <property type="term" value="C:cytosol"/>
    <property type="evidence" value="ECO:0007669"/>
    <property type="project" value="TreeGrafter"/>
</dbReference>
<dbReference type="GO" id="GO:0005524">
    <property type="term" value="F:ATP binding"/>
    <property type="evidence" value="ECO:0007669"/>
    <property type="project" value="UniProtKB-KW"/>
</dbReference>
<organism evidence="10 11">
    <name type="scientific">Pyrus ussuriensis x Pyrus communis</name>
    <dbReference type="NCBI Taxonomy" id="2448454"/>
    <lineage>
        <taxon>Eukaryota</taxon>
        <taxon>Viridiplantae</taxon>
        <taxon>Streptophyta</taxon>
        <taxon>Embryophyta</taxon>
        <taxon>Tracheophyta</taxon>
        <taxon>Spermatophyta</taxon>
        <taxon>Magnoliopsida</taxon>
        <taxon>eudicotyledons</taxon>
        <taxon>Gunneridae</taxon>
        <taxon>Pentapetalae</taxon>
        <taxon>rosids</taxon>
        <taxon>fabids</taxon>
        <taxon>Rosales</taxon>
        <taxon>Rosaceae</taxon>
        <taxon>Amygdaloideae</taxon>
        <taxon>Maleae</taxon>
        <taxon>Pyrus</taxon>
    </lineage>
</organism>
<dbReference type="EC" id="3.6.4.13" evidence="1"/>
<keyword evidence="2" id="KW-0547">Nucleotide-binding</keyword>
<evidence type="ECO:0000256" key="8">
    <source>
        <dbReference type="PROSITE-ProRule" id="PRU00552"/>
    </source>
</evidence>
<evidence type="ECO:0000256" key="7">
    <source>
        <dbReference type="ARBA" id="ARBA00047984"/>
    </source>
</evidence>
<accession>A0A5N5GQ25</accession>
<evidence type="ECO:0000256" key="3">
    <source>
        <dbReference type="ARBA" id="ARBA00022801"/>
    </source>
</evidence>
<dbReference type="InterPro" id="IPR027417">
    <property type="entry name" value="P-loop_NTPase"/>
</dbReference>
<comment type="catalytic activity">
    <reaction evidence="7">
        <text>ATP + H2O = ADP + phosphate + H(+)</text>
        <dbReference type="Rhea" id="RHEA:13065"/>
        <dbReference type="ChEBI" id="CHEBI:15377"/>
        <dbReference type="ChEBI" id="CHEBI:15378"/>
        <dbReference type="ChEBI" id="CHEBI:30616"/>
        <dbReference type="ChEBI" id="CHEBI:43474"/>
        <dbReference type="ChEBI" id="CHEBI:456216"/>
        <dbReference type="EC" id="3.6.4.13"/>
    </reaction>
</comment>
<reference evidence="11" key="2">
    <citation type="submission" date="2019-10" db="EMBL/GenBank/DDBJ databases">
        <title>A de novo genome assembly of a pear dwarfing rootstock.</title>
        <authorList>
            <person name="Wang F."/>
            <person name="Wang J."/>
            <person name="Li S."/>
            <person name="Zhang Y."/>
            <person name="Fang M."/>
            <person name="Ma L."/>
            <person name="Zhao Y."/>
            <person name="Jiang S."/>
        </authorList>
    </citation>
    <scope>NUCLEOTIDE SEQUENCE [LARGE SCALE GENOMIC DNA]</scope>
</reference>
<proteinExistence type="predicted"/>
<dbReference type="GO" id="GO:0003723">
    <property type="term" value="F:RNA binding"/>
    <property type="evidence" value="ECO:0007669"/>
    <property type="project" value="UniProtKB-KW"/>
</dbReference>
<dbReference type="GO" id="GO:0016787">
    <property type="term" value="F:hydrolase activity"/>
    <property type="evidence" value="ECO:0007669"/>
    <property type="project" value="UniProtKB-KW"/>
</dbReference>
<feature type="short sequence motif" description="Q motif" evidence="8">
    <location>
        <begin position="98"/>
        <end position="126"/>
    </location>
</feature>
<keyword evidence="11" id="KW-1185">Reference proteome</keyword>
<dbReference type="PANTHER" id="PTHR47959">
    <property type="entry name" value="ATP-DEPENDENT RNA HELICASE RHLE-RELATED"/>
    <property type="match status" value="1"/>
</dbReference>
<dbReference type="SUPFAM" id="SSF52540">
    <property type="entry name" value="P-loop containing nucleoside triphosphate hydrolases"/>
    <property type="match status" value="1"/>
</dbReference>
<protein>
    <recommendedName>
        <fullName evidence="1">RNA helicase</fullName>
        <ecNumber evidence="1">3.6.4.13</ecNumber>
    </recommendedName>
</protein>
<reference evidence="10 11" key="1">
    <citation type="submission" date="2019-09" db="EMBL/GenBank/DDBJ databases">
        <authorList>
            <person name="Ou C."/>
        </authorList>
    </citation>
    <scope>NUCLEOTIDE SEQUENCE [LARGE SCALE GENOMIC DNA]</scope>
    <source>
        <strain evidence="10">S2</strain>
        <tissue evidence="10">Leaf</tissue>
    </source>
</reference>
<keyword evidence="5" id="KW-0067">ATP-binding</keyword>
<gene>
    <name evidence="10" type="ORF">D8674_013554</name>
</gene>
<dbReference type="InterPro" id="IPR011545">
    <property type="entry name" value="DEAD/DEAH_box_helicase_dom"/>
</dbReference>
<keyword evidence="6" id="KW-0694">RNA-binding</keyword>
<dbReference type="PANTHER" id="PTHR47959:SF21">
    <property type="entry name" value="DEAD-BOX HELICASE 56"/>
    <property type="match status" value="1"/>
</dbReference>
<comment type="caution">
    <text evidence="10">The sequence shown here is derived from an EMBL/GenBank/DDBJ whole genome shotgun (WGS) entry which is preliminary data.</text>
</comment>
<evidence type="ECO:0000259" key="9">
    <source>
        <dbReference type="PROSITE" id="PS51195"/>
    </source>
</evidence>
<evidence type="ECO:0000256" key="6">
    <source>
        <dbReference type="ARBA" id="ARBA00022884"/>
    </source>
</evidence>
<dbReference type="OrthoDB" id="1191041at2759"/>
<dbReference type="GO" id="GO:0003724">
    <property type="term" value="F:RNA helicase activity"/>
    <property type="evidence" value="ECO:0007669"/>
    <property type="project" value="UniProtKB-EC"/>
</dbReference>
<dbReference type="Proteomes" id="UP000327157">
    <property type="component" value="Chromosome 15"/>
</dbReference>
<reference evidence="10 11" key="3">
    <citation type="submission" date="2019-11" db="EMBL/GenBank/DDBJ databases">
        <title>A de novo genome assembly of a pear dwarfing rootstock.</title>
        <authorList>
            <person name="Wang F."/>
            <person name="Wang J."/>
            <person name="Li S."/>
            <person name="Zhang Y."/>
            <person name="Fang M."/>
            <person name="Ma L."/>
            <person name="Zhao Y."/>
            <person name="Jiang S."/>
        </authorList>
    </citation>
    <scope>NUCLEOTIDE SEQUENCE [LARGE SCALE GENOMIC DNA]</scope>
    <source>
        <strain evidence="10">S2</strain>
        <tissue evidence="10">Leaf</tissue>
    </source>
</reference>
<evidence type="ECO:0000313" key="10">
    <source>
        <dbReference type="EMBL" id="KAB2617685.1"/>
    </source>
</evidence>
<dbReference type="Pfam" id="PF00270">
    <property type="entry name" value="DEAD"/>
    <property type="match status" value="1"/>
</dbReference>
<evidence type="ECO:0000313" key="11">
    <source>
        <dbReference type="Proteomes" id="UP000327157"/>
    </source>
</evidence>
<dbReference type="InterPro" id="IPR014014">
    <property type="entry name" value="RNA_helicase_DEAD_Q_motif"/>
</dbReference>
<keyword evidence="3" id="KW-0378">Hydrolase</keyword>
<dbReference type="PROSITE" id="PS51195">
    <property type="entry name" value="Q_MOTIF"/>
    <property type="match status" value="1"/>
</dbReference>
<feature type="domain" description="DEAD-box RNA helicase Q" evidence="9">
    <location>
        <begin position="98"/>
        <end position="126"/>
    </location>
</feature>
<evidence type="ECO:0000256" key="5">
    <source>
        <dbReference type="ARBA" id="ARBA00022840"/>
    </source>
</evidence>
<dbReference type="InterPro" id="IPR050079">
    <property type="entry name" value="DEAD_box_RNA_helicase"/>
</dbReference>
<evidence type="ECO:0000256" key="2">
    <source>
        <dbReference type="ARBA" id="ARBA00022741"/>
    </source>
</evidence>
<evidence type="ECO:0000256" key="4">
    <source>
        <dbReference type="ARBA" id="ARBA00022806"/>
    </source>
</evidence>
<sequence>MSFNLPDLRSSLNLETTKVVVEPMPRLRTILDLTYSKALSAASFLRHCGGRGGIRRRKPLERWREKWVGGCREVRRKEWDLGVEKPPQEIESEDEEDQTFETLGLDGRLMRALNKKKIHKPTPIQLVAIPLTFKVRHLLQKLFASESKKKLAPSAIVLVPTRELSQQVYSEVSSSIEFCRAPLKVVQLTSSMPALDWRTALAALPEILVITPACIKKCLSDGVLQPASIDDSLEILVLDEMDQQAINRIPGSICSAIVKAPCWLGAVAGYGRG</sequence>
<dbReference type="AlphaFoldDB" id="A0A5N5GQ25"/>
<dbReference type="EMBL" id="SMOL01000401">
    <property type="protein sequence ID" value="KAB2617685.1"/>
    <property type="molecule type" value="Genomic_DNA"/>
</dbReference>
<name>A0A5N5GQ25_9ROSA</name>
<evidence type="ECO:0000256" key="1">
    <source>
        <dbReference type="ARBA" id="ARBA00012552"/>
    </source>
</evidence>
<keyword evidence="4 10" id="KW-0347">Helicase</keyword>